<reference evidence="2" key="1">
    <citation type="submission" date="2016-10" db="EMBL/GenBank/DDBJ databases">
        <authorList>
            <person name="Varghese N."/>
            <person name="Submissions S."/>
        </authorList>
    </citation>
    <scope>NUCLEOTIDE SEQUENCE [LARGE SCALE GENOMIC DNA]</scope>
    <source>
        <strain evidence="2">DSM 14807</strain>
    </source>
</reference>
<dbReference type="Pfam" id="PF05258">
    <property type="entry name" value="DciA"/>
    <property type="match status" value="1"/>
</dbReference>
<dbReference type="InterPro" id="IPR007922">
    <property type="entry name" value="DciA-like"/>
</dbReference>
<evidence type="ECO:0000313" key="2">
    <source>
        <dbReference type="Proteomes" id="UP000199537"/>
    </source>
</evidence>
<dbReference type="STRING" id="1393122.SAMN05660895_0212"/>
<accession>A0A1I7MZY0</accession>
<evidence type="ECO:0008006" key="3">
    <source>
        <dbReference type="Google" id="ProtNLM"/>
    </source>
</evidence>
<proteinExistence type="predicted"/>
<dbReference type="Proteomes" id="UP000199537">
    <property type="component" value="Unassembled WGS sequence"/>
</dbReference>
<gene>
    <name evidence="1" type="ORF">SAMN05660895_0212</name>
</gene>
<name>A0A1I7MZY0_9BACT</name>
<dbReference type="AlphaFoldDB" id="A0A1I7MZY0"/>
<sequence length="112" mass="13361">MSELNNKTTEKNPYFRDMHQNEVSLAEALKAFLDKSPMKHRLHEMCIQQLWEELMGKTVSKYTERVEWRQGKLIITTHVAPLKQELIYARDRIKQLFNEALQEPLIEEVIIH</sequence>
<keyword evidence="2" id="KW-1185">Reference proteome</keyword>
<dbReference type="EMBL" id="FPCJ01000001">
    <property type="protein sequence ID" value="SFV27905.1"/>
    <property type="molecule type" value="Genomic_DNA"/>
</dbReference>
<evidence type="ECO:0000313" key="1">
    <source>
        <dbReference type="EMBL" id="SFV27905.1"/>
    </source>
</evidence>
<organism evidence="1 2">
    <name type="scientific">Thermoflavifilum thermophilum</name>
    <dbReference type="NCBI Taxonomy" id="1393122"/>
    <lineage>
        <taxon>Bacteria</taxon>
        <taxon>Pseudomonadati</taxon>
        <taxon>Bacteroidota</taxon>
        <taxon>Chitinophagia</taxon>
        <taxon>Chitinophagales</taxon>
        <taxon>Chitinophagaceae</taxon>
        <taxon>Thermoflavifilum</taxon>
    </lineage>
</organism>
<protein>
    <recommendedName>
        <fullName evidence="3">DUF721 domain-containing protein</fullName>
    </recommendedName>
</protein>